<protein>
    <submittedName>
        <fullName evidence="1">Uncharacterized protein</fullName>
    </submittedName>
</protein>
<sequence length="339" mass="39959">MIRRILLGCPLIENLHLFRCTGLRNINVSEMHNLRNVIVVQKDLKIEFEDRRVRSVLYGLGQVDAPKFRYLSSLMLHDFNIDNMFFHEFSYRFPCLEDLTLADCHGYRDLEISSDSLKCISLTYQYRKLKKARFYVPSIRKFKFVGINFPSLSFVTASREWESDIKLFCWHDVPRVPWFRKLKKFLAQLSVSRISLSLYFNNAECDDFVGGIQGFPPPVVENLMVKVSPSVSSSLLNGLFWSCRPKFITQYSGVDAIESREMNRRLLWLLRRTSRQKDNQNCVHDLEKAIPEFYEETLLKWQPFPLKAFFASKIPAKREQIRFRLTWGHFSIPKLTMAK</sequence>
<evidence type="ECO:0000313" key="1">
    <source>
        <dbReference type="EMBL" id="KAL3812773.1"/>
    </source>
</evidence>
<proteinExistence type="predicted"/>
<keyword evidence="2" id="KW-1185">Reference proteome</keyword>
<gene>
    <name evidence="1" type="ORF">ACJIZ3_014041</name>
</gene>
<dbReference type="InterPro" id="IPR053197">
    <property type="entry name" value="F-box_SCFL_complex_component"/>
</dbReference>
<name>A0ABD3RIS2_9LAMI</name>
<comment type="caution">
    <text evidence="1">The sequence shown here is derived from an EMBL/GenBank/DDBJ whole genome shotgun (WGS) entry which is preliminary data.</text>
</comment>
<dbReference type="PANTHER" id="PTHR34223">
    <property type="entry name" value="OS11G0201299 PROTEIN"/>
    <property type="match status" value="1"/>
</dbReference>
<organism evidence="1 2">
    <name type="scientific">Penstemon smallii</name>
    <dbReference type="NCBI Taxonomy" id="265156"/>
    <lineage>
        <taxon>Eukaryota</taxon>
        <taxon>Viridiplantae</taxon>
        <taxon>Streptophyta</taxon>
        <taxon>Embryophyta</taxon>
        <taxon>Tracheophyta</taxon>
        <taxon>Spermatophyta</taxon>
        <taxon>Magnoliopsida</taxon>
        <taxon>eudicotyledons</taxon>
        <taxon>Gunneridae</taxon>
        <taxon>Pentapetalae</taxon>
        <taxon>asterids</taxon>
        <taxon>lamiids</taxon>
        <taxon>Lamiales</taxon>
        <taxon>Plantaginaceae</taxon>
        <taxon>Cheloneae</taxon>
        <taxon>Penstemon</taxon>
    </lineage>
</organism>
<accession>A0ABD3RIS2</accession>
<evidence type="ECO:0000313" key="2">
    <source>
        <dbReference type="Proteomes" id="UP001634393"/>
    </source>
</evidence>
<dbReference type="Proteomes" id="UP001634393">
    <property type="component" value="Unassembled WGS sequence"/>
</dbReference>
<dbReference type="EMBL" id="JBJXBP010000008">
    <property type="protein sequence ID" value="KAL3812773.1"/>
    <property type="molecule type" value="Genomic_DNA"/>
</dbReference>
<reference evidence="1 2" key="1">
    <citation type="submission" date="2024-12" db="EMBL/GenBank/DDBJ databases">
        <title>The unique morphological basis and parallel evolutionary history of personate flowers in Penstemon.</title>
        <authorList>
            <person name="Depatie T.H."/>
            <person name="Wessinger C.A."/>
        </authorList>
    </citation>
    <scope>NUCLEOTIDE SEQUENCE [LARGE SCALE GENOMIC DNA]</scope>
    <source>
        <strain evidence="1">WTNN_2</strain>
        <tissue evidence="1">Leaf</tissue>
    </source>
</reference>
<dbReference type="AlphaFoldDB" id="A0ABD3RIS2"/>